<keyword evidence="3" id="KW-0804">Transcription</keyword>
<keyword evidence="2" id="KW-0238">DNA-binding</keyword>
<dbReference type="InterPro" id="IPR001034">
    <property type="entry name" value="DeoR_HTH"/>
</dbReference>
<dbReference type="RefSeq" id="WP_106196069.1">
    <property type="nucleotide sequence ID" value="NZ_PVTF01000020.1"/>
</dbReference>
<keyword evidence="1" id="KW-0805">Transcription regulation</keyword>
<comment type="caution">
    <text evidence="5">The sequence shown here is derived from an EMBL/GenBank/DDBJ whole genome shotgun (WGS) entry which is preliminary data.</text>
</comment>
<dbReference type="Gene3D" id="1.10.10.10">
    <property type="entry name" value="Winged helix-like DNA-binding domain superfamily/Winged helix DNA-binding domain"/>
    <property type="match status" value="1"/>
</dbReference>
<dbReference type="Proteomes" id="UP000239494">
    <property type="component" value="Unassembled WGS sequence"/>
</dbReference>
<feature type="domain" description="HTH deoR-type" evidence="4">
    <location>
        <begin position="3"/>
        <end position="58"/>
    </location>
</feature>
<dbReference type="SMART" id="SM00420">
    <property type="entry name" value="HTH_DEOR"/>
    <property type="match status" value="1"/>
</dbReference>
<evidence type="ECO:0000313" key="5">
    <source>
        <dbReference type="EMBL" id="PRY32633.1"/>
    </source>
</evidence>
<dbReference type="PRINTS" id="PR00037">
    <property type="entry name" value="HTHLACR"/>
</dbReference>
<organism evidence="5 6">
    <name type="scientific">Umezawaea tangerina</name>
    <dbReference type="NCBI Taxonomy" id="84725"/>
    <lineage>
        <taxon>Bacteria</taxon>
        <taxon>Bacillati</taxon>
        <taxon>Actinomycetota</taxon>
        <taxon>Actinomycetes</taxon>
        <taxon>Pseudonocardiales</taxon>
        <taxon>Pseudonocardiaceae</taxon>
        <taxon>Umezawaea</taxon>
    </lineage>
</organism>
<accession>A0A2T0SGY9</accession>
<dbReference type="InterPro" id="IPR037171">
    <property type="entry name" value="NagB/RpiA_transferase-like"/>
</dbReference>
<dbReference type="AlphaFoldDB" id="A0A2T0SGY9"/>
<proteinExistence type="predicted"/>
<dbReference type="OrthoDB" id="7688673at2"/>
<evidence type="ECO:0000256" key="1">
    <source>
        <dbReference type="ARBA" id="ARBA00023015"/>
    </source>
</evidence>
<dbReference type="PANTHER" id="PTHR30363:SF44">
    <property type="entry name" value="AGA OPERON TRANSCRIPTIONAL REPRESSOR-RELATED"/>
    <property type="match status" value="1"/>
</dbReference>
<dbReference type="GO" id="GO:0003700">
    <property type="term" value="F:DNA-binding transcription factor activity"/>
    <property type="evidence" value="ECO:0007669"/>
    <property type="project" value="InterPro"/>
</dbReference>
<dbReference type="Pfam" id="PF08220">
    <property type="entry name" value="HTH_DeoR"/>
    <property type="match status" value="1"/>
</dbReference>
<gene>
    <name evidence="5" type="ORF">CLV43_12052</name>
</gene>
<name>A0A2T0SGY9_9PSEU</name>
<protein>
    <submittedName>
        <fullName evidence="5">DeoR family transcriptional regulator</fullName>
    </submittedName>
</protein>
<sequence length="254" mass="26994">MNRYERLTALLEMLAARGRLGTDEAAAELGVSGATIRRDLDHLAEQQLLSRTHGGAIAQAVSYDLPMRYKSTLKADDKQRIGRAAATLAEPGSVVGLTGGTTVTEVARGLVTRPDLDLTVVTNALNIAGELVVRPRVKLVVTGGVARPQSYQLIGPLAARIADELSLDIAFVGVDGLDPQLGATARHEGEAELNRVFATHAERVVVVAHSSKLGRRTLAKICGTDEVDVLVTDKGATDHTVAPYLERGVEVHRA</sequence>
<dbReference type="InterPro" id="IPR050313">
    <property type="entry name" value="Carb_Metab_HTH_regulators"/>
</dbReference>
<dbReference type="InterPro" id="IPR014036">
    <property type="entry name" value="DeoR-like_C"/>
</dbReference>
<dbReference type="PROSITE" id="PS51000">
    <property type="entry name" value="HTH_DEOR_2"/>
    <property type="match status" value="1"/>
</dbReference>
<keyword evidence="6" id="KW-1185">Reference proteome</keyword>
<reference evidence="5 6" key="1">
    <citation type="submission" date="2018-03" db="EMBL/GenBank/DDBJ databases">
        <title>Genomic Encyclopedia of Archaeal and Bacterial Type Strains, Phase II (KMG-II): from individual species to whole genera.</title>
        <authorList>
            <person name="Goeker M."/>
        </authorList>
    </citation>
    <scope>NUCLEOTIDE SEQUENCE [LARGE SCALE GENOMIC DNA]</scope>
    <source>
        <strain evidence="5 6">DSM 44720</strain>
    </source>
</reference>
<dbReference type="InterPro" id="IPR018356">
    <property type="entry name" value="Tscrpt_reg_HTH_DeoR_CS"/>
</dbReference>
<evidence type="ECO:0000313" key="6">
    <source>
        <dbReference type="Proteomes" id="UP000239494"/>
    </source>
</evidence>
<evidence type="ECO:0000256" key="2">
    <source>
        <dbReference type="ARBA" id="ARBA00023125"/>
    </source>
</evidence>
<dbReference type="Pfam" id="PF00455">
    <property type="entry name" value="DeoRC"/>
    <property type="match status" value="1"/>
</dbReference>
<dbReference type="SUPFAM" id="SSF46785">
    <property type="entry name" value="Winged helix' DNA-binding domain"/>
    <property type="match status" value="1"/>
</dbReference>
<dbReference type="SMART" id="SM01134">
    <property type="entry name" value="DeoRC"/>
    <property type="match status" value="1"/>
</dbReference>
<dbReference type="SUPFAM" id="SSF100950">
    <property type="entry name" value="NagB/RpiA/CoA transferase-like"/>
    <property type="match status" value="1"/>
</dbReference>
<dbReference type="Gene3D" id="3.40.50.1360">
    <property type="match status" value="1"/>
</dbReference>
<dbReference type="InterPro" id="IPR036390">
    <property type="entry name" value="WH_DNA-bd_sf"/>
</dbReference>
<evidence type="ECO:0000259" key="4">
    <source>
        <dbReference type="PROSITE" id="PS51000"/>
    </source>
</evidence>
<dbReference type="GO" id="GO:0003677">
    <property type="term" value="F:DNA binding"/>
    <property type="evidence" value="ECO:0007669"/>
    <property type="project" value="UniProtKB-KW"/>
</dbReference>
<dbReference type="PANTHER" id="PTHR30363">
    <property type="entry name" value="HTH-TYPE TRANSCRIPTIONAL REGULATOR SRLR-RELATED"/>
    <property type="match status" value="1"/>
</dbReference>
<dbReference type="PROSITE" id="PS00894">
    <property type="entry name" value="HTH_DEOR_1"/>
    <property type="match status" value="1"/>
</dbReference>
<dbReference type="EMBL" id="PVTF01000020">
    <property type="protein sequence ID" value="PRY32633.1"/>
    <property type="molecule type" value="Genomic_DNA"/>
</dbReference>
<dbReference type="InterPro" id="IPR036388">
    <property type="entry name" value="WH-like_DNA-bd_sf"/>
</dbReference>
<evidence type="ECO:0000256" key="3">
    <source>
        <dbReference type="ARBA" id="ARBA00023163"/>
    </source>
</evidence>